<protein>
    <recommendedName>
        <fullName evidence="3">Lipoprotein</fullName>
    </recommendedName>
</protein>
<evidence type="ECO:0000313" key="1">
    <source>
        <dbReference type="EMBL" id="AFM13592.1"/>
    </source>
</evidence>
<keyword evidence="2" id="KW-1185">Reference proteome</keyword>
<gene>
    <name evidence="1" type="ordered locus">Turpa_2953</name>
</gene>
<evidence type="ECO:0008006" key="3">
    <source>
        <dbReference type="Google" id="ProtNLM"/>
    </source>
</evidence>
<organism evidence="1 2">
    <name type="scientific">Turneriella parva (strain ATCC BAA-1111 / DSM 21527 / NCTC 11395 / H)</name>
    <name type="common">Leptospira parva</name>
    <dbReference type="NCBI Taxonomy" id="869212"/>
    <lineage>
        <taxon>Bacteria</taxon>
        <taxon>Pseudomonadati</taxon>
        <taxon>Spirochaetota</taxon>
        <taxon>Spirochaetia</taxon>
        <taxon>Leptospirales</taxon>
        <taxon>Leptospiraceae</taxon>
        <taxon>Turneriella</taxon>
    </lineage>
</organism>
<accession>I4B8I5</accession>
<sequence length="149" mass="16146">MVKSTTYAALAAAAVFAMQCGTSEKSQVLKDPQGKVIGRYDTLSDSEARASFDANQNGVSERVASYKDKKIVNVEYFDDKSGNKTKAVSFKDGKPETVKVFNKDGKEVRGDATLDQAKNQTKEVVLPAKSKKVTFNGDGTLTVTPIEKK</sequence>
<dbReference type="STRING" id="869212.Turpa_2953"/>
<name>I4B8I5_TURPD</name>
<dbReference type="EMBL" id="CP002959">
    <property type="protein sequence ID" value="AFM13592.1"/>
    <property type="molecule type" value="Genomic_DNA"/>
</dbReference>
<dbReference type="KEGG" id="tpx:Turpa_2953"/>
<proteinExistence type="predicted"/>
<dbReference type="RefSeq" id="WP_014804094.1">
    <property type="nucleotide sequence ID" value="NC_018020.1"/>
</dbReference>
<evidence type="ECO:0000313" key="2">
    <source>
        <dbReference type="Proteomes" id="UP000006048"/>
    </source>
</evidence>
<dbReference type="HOGENOM" id="CLU_1748872_0_0_12"/>
<reference evidence="1 2" key="1">
    <citation type="submission" date="2012-06" db="EMBL/GenBank/DDBJ databases">
        <title>The complete chromosome of genome of Turneriella parva DSM 21527.</title>
        <authorList>
            <consortium name="US DOE Joint Genome Institute (JGI-PGF)"/>
            <person name="Lucas S."/>
            <person name="Han J."/>
            <person name="Lapidus A."/>
            <person name="Bruce D."/>
            <person name="Goodwin L."/>
            <person name="Pitluck S."/>
            <person name="Peters L."/>
            <person name="Kyrpides N."/>
            <person name="Mavromatis K."/>
            <person name="Ivanova N."/>
            <person name="Mikhailova N."/>
            <person name="Chertkov O."/>
            <person name="Detter J.C."/>
            <person name="Tapia R."/>
            <person name="Han C."/>
            <person name="Land M."/>
            <person name="Hauser L."/>
            <person name="Markowitz V."/>
            <person name="Cheng J.-F."/>
            <person name="Hugenholtz P."/>
            <person name="Woyke T."/>
            <person name="Wu D."/>
            <person name="Gronow S."/>
            <person name="Wellnitz S."/>
            <person name="Brambilla E."/>
            <person name="Klenk H.-P."/>
            <person name="Eisen J.A."/>
        </authorList>
    </citation>
    <scope>NUCLEOTIDE SEQUENCE [LARGE SCALE GENOMIC DNA]</scope>
    <source>
        <strain evidence="2">ATCC BAA-1111 / DSM 21527 / NCTC 11395 / H</strain>
    </source>
</reference>
<dbReference type="Proteomes" id="UP000006048">
    <property type="component" value="Chromosome"/>
</dbReference>
<dbReference type="AlphaFoldDB" id="I4B8I5"/>